<gene>
    <name evidence="2" type="ORF">H8R26_04355</name>
</gene>
<dbReference type="EMBL" id="JACRUM010000002">
    <property type="protein sequence ID" value="MBC5862644.1"/>
    <property type="molecule type" value="Genomic_DNA"/>
</dbReference>
<comment type="caution">
    <text evidence="2">The sequence shown here is derived from an EMBL/GenBank/DDBJ whole genome shotgun (WGS) entry which is preliminary data.</text>
</comment>
<protein>
    <submittedName>
        <fullName evidence="2">Uncharacterized protein</fullName>
    </submittedName>
</protein>
<keyword evidence="1" id="KW-0732">Signal</keyword>
<evidence type="ECO:0000256" key="1">
    <source>
        <dbReference type="SAM" id="SignalP"/>
    </source>
</evidence>
<reference evidence="2 3" key="1">
    <citation type="submission" date="2020-08" db="EMBL/GenBank/DDBJ databases">
        <title>Description of novel Flavobacterium F-400 isolate.</title>
        <authorList>
            <person name="Saticioglu I."/>
            <person name="Duman M."/>
            <person name="Altun S."/>
        </authorList>
    </citation>
    <scope>NUCLEOTIDE SEQUENCE [LARGE SCALE GENOMIC DNA]</scope>
    <source>
        <strain evidence="2 3">F-400</strain>
    </source>
</reference>
<name>A0ABR7JER9_9FLAO</name>
<sequence length="300" mass="34255">MYIFIKKRTIFFLCLLGYFLTAEKAFSQNNYEFLGALKLNGNEKSVITYRLVFEELNGKLKGYSITDLAGKHETKNLIEGSYNKKLKLFEFRETNIVYTKSKFEQSAFCFVNFSGKLKLVQSTSKLEGAFKGLYKNKQKCIDGTLVLIGSTKLYNLVNKVNNRIQKSNKVDVKTKENINPLKVLDSLKTNRLSNDENLNVFWGSNKFKMEIYDIGKEDGDVVNIYQNNKLILTKHKLTNAKRIIEVILDGTKNEFKIEAINEGTIAPNTAKITLFDGDTSFDLMSNLKKGEKASITIHKK</sequence>
<feature type="chain" id="PRO_5047485737" evidence="1">
    <location>
        <begin position="28"/>
        <end position="300"/>
    </location>
</feature>
<feature type="signal peptide" evidence="1">
    <location>
        <begin position="1"/>
        <end position="27"/>
    </location>
</feature>
<organism evidence="2 3">
    <name type="scientific">Flavobacterium turcicum</name>
    <dbReference type="NCBI Taxonomy" id="2764718"/>
    <lineage>
        <taxon>Bacteria</taxon>
        <taxon>Pseudomonadati</taxon>
        <taxon>Bacteroidota</taxon>
        <taxon>Flavobacteriia</taxon>
        <taxon>Flavobacteriales</taxon>
        <taxon>Flavobacteriaceae</taxon>
        <taxon>Flavobacterium</taxon>
    </lineage>
</organism>
<evidence type="ECO:0000313" key="2">
    <source>
        <dbReference type="EMBL" id="MBC5862644.1"/>
    </source>
</evidence>
<dbReference type="Proteomes" id="UP000621670">
    <property type="component" value="Unassembled WGS sequence"/>
</dbReference>
<proteinExistence type="predicted"/>
<evidence type="ECO:0000313" key="3">
    <source>
        <dbReference type="Proteomes" id="UP000621670"/>
    </source>
</evidence>
<dbReference type="RefSeq" id="WP_166133714.1">
    <property type="nucleotide sequence ID" value="NZ_JAAOBY010000002.1"/>
</dbReference>
<keyword evidence="3" id="KW-1185">Reference proteome</keyword>
<accession>A0ABR7JER9</accession>